<feature type="region of interest" description="Disordered" evidence="1">
    <location>
        <begin position="249"/>
        <end position="289"/>
    </location>
</feature>
<evidence type="ECO:0000256" key="2">
    <source>
        <dbReference type="SAM" id="Phobius"/>
    </source>
</evidence>
<dbReference type="InterPro" id="IPR013784">
    <property type="entry name" value="Carb-bd-like_fold"/>
</dbReference>
<keyword evidence="5" id="KW-1185">Reference proteome</keyword>
<feature type="compositionally biased region" description="Basic and acidic residues" evidence="1">
    <location>
        <begin position="444"/>
        <end position="457"/>
    </location>
</feature>
<evidence type="ECO:0000259" key="3">
    <source>
        <dbReference type="PROSITE" id="PS51166"/>
    </source>
</evidence>
<dbReference type="PANTHER" id="PTHR15048">
    <property type="entry name" value="STARCH-BINDING DOMAIN-CONTAINING PROTEIN 1"/>
    <property type="match status" value="1"/>
</dbReference>
<feature type="transmembrane region" description="Helical" evidence="2">
    <location>
        <begin position="26"/>
        <end position="47"/>
    </location>
</feature>
<proteinExistence type="predicted"/>
<feature type="compositionally biased region" description="Acidic residues" evidence="1">
    <location>
        <begin position="179"/>
        <end position="190"/>
    </location>
</feature>
<dbReference type="AlphaFoldDB" id="A0ABD1KKH9"/>
<keyword evidence="2" id="KW-1133">Transmembrane helix</keyword>
<dbReference type="Gene3D" id="2.60.40.10">
    <property type="entry name" value="Immunoglobulins"/>
    <property type="match status" value="1"/>
</dbReference>
<dbReference type="SMART" id="SM01065">
    <property type="entry name" value="CBM_2"/>
    <property type="match status" value="1"/>
</dbReference>
<dbReference type="InterPro" id="IPR002044">
    <property type="entry name" value="CBM20"/>
</dbReference>
<gene>
    <name evidence="4" type="ORF">ACEWY4_004079</name>
</gene>
<dbReference type="Pfam" id="PF00686">
    <property type="entry name" value="CBM_20"/>
    <property type="match status" value="1"/>
</dbReference>
<protein>
    <recommendedName>
        <fullName evidence="3">CBM20 domain-containing protein</fullName>
    </recommendedName>
</protein>
<evidence type="ECO:0000313" key="5">
    <source>
        <dbReference type="Proteomes" id="UP001591681"/>
    </source>
</evidence>
<keyword evidence="2" id="KW-0812">Transmembrane</keyword>
<feature type="region of interest" description="Disordered" evidence="1">
    <location>
        <begin position="56"/>
        <end position="88"/>
    </location>
</feature>
<organism evidence="4 5">
    <name type="scientific">Coilia grayii</name>
    <name type="common">Gray's grenadier anchovy</name>
    <dbReference type="NCBI Taxonomy" id="363190"/>
    <lineage>
        <taxon>Eukaryota</taxon>
        <taxon>Metazoa</taxon>
        <taxon>Chordata</taxon>
        <taxon>Craniata</taxon>
        <taxon>Vertebrata</taxon>
        <taxon>Euteleostomi</taxon>
        <taxon>Actinopterygii</taxon>
        <taxon>Neopterygii</taxon>
        <taxon>Teleostei</taxon>
        <taxon>Clupei</taxon>
        <taxon>Clupeiformes</taxon>
        <taxon>Clupeoidei</taxon>
        <taxon>Engraulidae</taxon>
        <taxon>Coilinae</taxon>
        <taxon>Coilia</taxon>
    </lineage>
</organism>
<feature type="compositionally biased region" description="Polar residues" evidence="1">
    <location>
        <begin position="383"/>
        <end position="394"/>
    </location>
</feature>
<dbReference type="InterPro" id="IPR013783">
    <property type="entry name" value="Ig-like_fold"/>
</dbReference>
<dbReference type="EMBL" id="JBHFQA010000004">
    <property type="protein sequence ID" value="KAL2099685.1"/>
    <property type="molecule type" value="Genomic_DNA"/>
</dbReference>
<reference evidence="4 5" key="1">
    <citation type="submission" date="2024-09" db="EMBL/GenBank/DDBJ databases">
        <title>A chromosome-level genome assembly of Gray's grenadier anchovy, Coilia grayii.</title>
        <authorList>
            <person name="Fu Z."/>
        </authorList>
    </citation>
    <scope>NUCLEOTIDE SEQUENCE [LARGE SCALE GENOMIC DNA]</scope>
    <source>
        <strain evidence="4">G4</strain>
        <tissue evidence="4">Muscle</tissue>
    </source>
</reference>
<feature type="region of interest" description="Disordered" evidence="1">
    <location>
        <begin position="418"/>
        <end position="459"/>
    </location>
</feature>
<evidence type="ECO:0000313" key="4">
    <source>
        <dbReference type="EMBL" id="KAL2099685.1"/>
    </source>
</evidence>
<feature type="region of interest" description="Disordered" evidence="1">
    <location>
        <begin position="156"/>
        <end position="190"/>
    </location>
</feature>
<dbReference type="SUPFAM" id="SSF49452">
    <property type="entry name" value="Starch-binding domain-like"/>
    <property type="match status" value="1"/>
</dbReference>
<dbReference type="Proteomes" id="UP001591681">
    <property type="component" value="Unassembled WGS sequence"/>
</dbReference>
<feature type="domain" description="CBM20" evidence="3">
    <location>
        <begin position="485"/>
        <end position="586"/>
    </location>
</feature>
<name>A0ABD1KKH9_9TELE</name>
<dbReference type="PROSITE" id="PS51166">
    <property type="entry name" value="CBM20"/>
    <property type="match status" value="1"/>
</dbReference>
<sequence>MVVKKSKSVALDSRDLNPLFSLMKGYGPLMALGIIAVLSVCAAFFIYRSAKGQSKRNGEKSVTEAGEEEERNPIPKKRGVENKHAESTGIMEDVQGMTPADGCEMMPVVYPPETSNFSSSGPHNQEEVDDSSCLDQLSESCVDAQGAWRDTAADYDTVQNGSSTPEVGCDDFTDHSEMDDGETQGDAEEQEVMEVRSDDDLVVSQCGEEHQKGFVGDGQMHTFASESLEELSACLEKACLKMDLGDMHERETDDKLSSPDSAYGDGESEVENSCRSRDPSSSPTDTVDHDFTYYQQSCNDCPTEQSVRRNLLQDDQKTIEALTWSMQTVSNRSEGLLATHRCLPEMQFYKPDFLGFSPECFTGLMDGCMRMKTEVASPVAQAPVQSESSEQDAQVESKGDKTEINIMEATMDNNEWLTGNEGHGDQPWLSLSEGGETSSVAEGCRQDAEWDTEKSEASEEFSATYTTSSDDGDDLAATKRVATVPPLSQTARVTFSVHYITNRPQQFLAVTGNQQELGAWQGFVALERGKDGFWANTVALPVDGQVEWKFVLVEDGKICRWEECSNRHLVLTGQEEDIHIQRWWGCL</sequence>
<comment type="caution">
    <text evidence="4">The sequence shown here is derived from an EMBL/GenBank/DDBJ whole genome shotgun (WGS) entry which is preliminary data.</text>
</comment>
<keyword evidence="2" id="KW-0472">Membrane</keyword>
<accession>A0ABD1KKH9</accession>
<evidence type="ECO:0000256" key="1">
    <source>
        <dbReference type="SAM" id="MobiDB-lite"/>
    </source>
</evidence>
<feature type="region of interest" description="Disordered" evidence="1">
    <location>
        <begin position="379"/>
        <end position="400"/>
    </location>
</feature>
<dbReference type="PANTHER" id="PTHR15048:SF0">
    <property type="entry name" value="STARCH-BINDING DOMAIN-CONTAINING PROTEIN 1"/>
    <property type="match status" value="1"/>
</dbReference>